<proteinExistence type="predicted"/>
<name>A0A0F9F5J0_9ZZZZ</name>
<sequence>MEIKTVDPKFPKFEEASFEQIGLGRFFTFQSGKPHLCIKIGEDTWLNIDRTMTSFALFDNLKRFGPGKLMCDMIAIDSISIRHLLENKK</sequence>
<accession>A0A0F9F5J0</accession>
<protein>
    <submittedName>
        <fullName evidence="1">Uncharacterized protein</fullName>
    </submittedName>
</protein>
<dbReference type="EMBL" id="LAZR01022529">
    <property type="protein sequence ID" value="KKL81548.1"/>
    <property type="molecule type" value="Genomic_DNA"/>
</dbReference>
<dbReference type="AlphaFoldDB" id="A0A0F9F5J0"/>
<evidence type="ECO:0000313" key="1">
    <source>
        <dbReference type="EMBL" id="KKL81548.1"/>
    </source>
</evidence>
<comment type="caution">
    <text evidence="1">The sequence shown here is derived from an EMBL/GenBank/DDBJ whole genome shotgun (WGS) entry which is preliminary data.</text>
</comment>
<gene>
    <name evidence="1" type="ORF">LCGC14_1993620</name>
</gene>
<reference evidence="1" key="1">
    <citation type="journal article" date="2015" name="Nature">
        <title>Complex archaea that bridge the gap between prokaryotes and eukaryotes.</title>
        <authorList>
            <person name="Spang A."/>
            <person name="Saw J.H."/>
            <person name="Jorgensen S.L."/>
            <person name="Zaremba-Niedzwiedzka K."/>
            <person name="Martijn J."/>
            <person name="Lind A.E."/>
            <person name="van Eijk R."/>
            <person name="Schleper C."/>
            <person name="Guy L."/>
            <person name="Ettema T.J."/>
        </authorList>
    </citation>
    <scope>NUCLEOTIDE SEQUENCE</scope>
</reference>
<organism evidence="1">
    <name type="scientific">marine sediment metagenome</name>
    <dbReference type="NCBI Taxonomy" id="412755"/>
    <lineage>
        <taxon>unclassified sequences</taxon>
        <taxon>metagenomes</taxon>
        <taxon>ecological metagenomes</taxon>
    </lineage>
</organism>